<evidence type="ECO:0000256" key="1">
    <source>
        <dbReference type="ARBA" id="ARBA00004141"/>
    </source>
</evidence>
<dbReference type="InterPro" id="IPR036259">
    <property type="entry name" value="MFS_trans_sf"/>
</dbReference>
<evidence type="ECO:0000256" key="2">
    <source>
        <dbReference type="ARBA" id="ARBA00005982"/>
    </source>
</evidence>
<dbReference type="AlphaFoldDB" id="A0AAD9U1I6"/>
<reference evidence="7" key="1">
    <citation type="journal article" date="2023" name="Plant J.">
        <title>Genome sequences and population genomics provide insights into the demographic history, inbreeding, and mutation load of two 'living fossil' tree species of Dipteronia.</title>
        <authorList>
            <person name="Feng Y."/>
            <person name="Comes H.P."/>
            <person name="Chen J."/>
            <person name="Zhu S."/>
            <person name="Lu R."/>
            <person name="Zhang X."/>
            <person name="Li P."/>
            <person name="Qiu J."/>
            <person name="Olsen K.M."/>
            <person name="Qiu Y."/>
        </authorList>
    </citation>
    <scope>NUCLEOTIDE SEQUENCE</scope>
    <source>
        <strain evidence="7">KIB01</strain>
    </source>
</reference>
<evidence type="ECO:0000313" key="7">
    <source>
        <dbReference type="EMBL" id="KAK2645640.1"/>
    </source>
</evidence>
<dbReference type="EMBL" id="JANJYI010000006">
    <property type="protein sequence ID" value="KAK2645640.1"/>
    <property type="molecule type" value="Genomic_DNA"/>
</dbReference>
<keyword evidence="4" id="KW-1133">Transmembrane helix</keyword>
<protein>
    <submittedName>
        <fullName evidence="7">Uncharacterized protein</fullName>
    </submittedName>
</protein>
<sequence length="102" mass="10975">MAVAALVETKSRNTTNREGLEDKPGGVVSMSEMWLVSQYILIGVAEALNTIGQIEYYYSQFPKSMSSIGVATYSLGNGVGSLLGSLNVTLMDRFSKRGGHHS</sequence>
<dbReference type="PANTHER" id="PTHR11654">
    <property type="entry name" value="OLIGOPEPTIDE TRANSPORTER-RELATED"/>
    <property type="match status" value="1"/>
</dbReference>
<evidence type="ECO:0000256" key="5">
    <source>
        <dbReference type="ARBA" id="ARBA00023136"/>
    </source>
</evidence>
<dbReference type="GO" id="GO:0016020">
    <property type="term" value="C:membrane"/>
    <property type="evidence" value="ECO:0007669"/>
    <property type="project" value="UniProtKB-SubCell"/>
</dbReference>
<evidence type="ECO:0000256" key="6">
    <source>
        <dbReference type="SAM" id="MobiDB-lite"/>
    </source>
</evidence>
<dbReference type="InterPro" id="IPR000109">
    <property type="entry name" value="POT_fam"/>
</dbReference>
<comment type="subcellular location">
    <subcellularLocation>
        <location evidence="1">Membrane</location>
        <topology evidence="1">Multi-pass membrane protein</topology>
    </subcellularLocation>
</comment>
<evidence type="ECO:0000256" key="4">
    <source>
        <dbReference type="ARBA" id="ARBA00022989"/>
    </source>
</evidence>
<feature type="region of interest" description="Disordered" evidence="6">
    <location>
        <begin position="1"/>
        <end position="23"/>
    </location>
</feature>
<dbReference type="Proteomes" id="UP001280121">
    <property type="component" value="Unassembled WGS sequence"/>
</dbReference>
<comment type="caution">
    <text evidence="7">The sequence shown here is derived from an EMBL/GenBank/DDBJ whole genome shotgun (WGS) entry which is preliminary data.</text>
</comment>
<accession>A0AAD9U1I6</accession>
<evidence type="ECO:0000313" key="8">
    <source>
        <dbReference type="Proteomes" id="UP001280121"/>
    </source>
</evidence>
<comment type="similarity">
    <text evidence="2">Belongs to the major facilitator superfamily. Proton-dependent oligopeptide transporter (POT/PTR) (TC 2.A.17) family.</text>
</comment>
<organism evidence="7 8">
    <name type="scientific">Dipteronia dyeriana</name>
    <dbReference type="NCBI Taxonomy" id="168575"/>
    <lineage>
        <taxon>Eukaryota</taxon>
        <taxon>Viridiplantae</taxon>
        <taxon>Streptophyta</taxon>
        <taxon>Embryophyta</taxon>
        <taxon>Tracheophyta</taxon>
        <taxon>Spermatophyta</taxon>
        <taxon>Magnoliopsida</taxon>
        <taxon>eudicotyledons</taxon>
        <taxon>Gunneridae</taxon>
        <taxon>Pentapetalae</taxon>
        <taxon>rosids</taxon>
        <taxon>malvids</taxon>
        <taxon>Sapindales</taxon>
        <taxon>Sapindaceae</taxon>
        <taxon>Hippocastanoideae</taxon>
        <taxon>Acereae</taxon>
        <taxon>Dipteronia</taxon>
    </lineage>
</organism>
<dbReference type="Pfam" id="PF00854">
    <property type="entry name" value="PTR2"/>
    <property type="match status" value="1"/>
</dbReference>
<evidence type="ECO:0000256" key="3">
    <source>
        <dbReference type="ARBA" id="ARBA00022692"/>
    </source>
</evidence>
<gene>
    <name evidence="7" type="ORF">Ddye_020835</name>
</gene>
<keyword evidence="5" id="KW-0472">Membrane</keyword>
<keyword evidence="3" id="KW-0812">Transmembrane</keyword>
<dbReference type="GO" id="GO:0022857">
    <property type="term" value="F:transmembrane transporter activity"/>
    <property type="evidence" value="ECO:0007669"/>
    <property type="project" value="InterPro"/>
</dbReference>
<proteinExistence type="inferred from homology"/>
<keyword evidence="8" id="KW-1185">Reference proteome</keyword>
<name>A0AAD9U1I6_9ROSI</name>
<dbReference type="Gene3D" id="1.20.1250.20">
    <property type="entry name" value="MFS general substrate transporter like domains"/>
    <property type="match status" value="1"/>
</dbReference>